<comment type="caution">
    <text evidence="14">The sequence shown here is derived from an EMBL/GenBank/DDBJ whole genome shotgun (WGS) entry which is preliminary data.</text>
</comment>
<dbReference type="GO" id="GO:0004407">
    <property type="term" value="F:histone deacetylase activity"/>
    <property type="evidence" value="ECO:0007669"/>
    <property type="project" value="TreeGrafter"/>
</dbReference>
<name>A0A847S7M5_9NEIS</name>
<feature type="domain" description="Histone deacetylase" evidence="13">
    <location>
        <begin position="28"/>
        <end position="336"/>
    </location>
</feature>
<dbReference type="Pfam" id="PF00850">
    <property type="entry name" value="Hist_deacetyl"/>
    <property type="match status" value="1"/>
</dbReference>
<dbReference type="InterPro" id="IPR000286">
    <property type="entry name" value="HDACs"/>
</dbReference>
<dbReference type="PRINTS" id="PR01270">
    <property type="entry name" value="HDASUPER"/>
</dbReference>
<evidence type="ECO:0000256" key="12">
    <source>
        <dbReference type="ARBA" id="ARBA00083886"/>
    </source>
</evidence>
<comment type="cofactor">
    <cofactor evidence="1">
        <name>Zn(2+)</name>
        <dbReference type="ChEBI" id="CHEBI:29105"/>
    </cofactor>
</comment>
<comment type="catalytic activity">
    <reaction evidence="8">
        <text>N-acetylputrescine + H2O = putrescine + acetate</text>
        <dbReference type="Rhea" id="RHEA:23412"/>
        <dbReference type="ChEBI" id="CHEBI:15377"/>
        <dbReference type="ChEBI" id="CHEBI:30089"/>
        <dbReference type="ChEBI" id="CHEBI:58263"/>
        <dbReference type="ChEBI" id="CHEBI:326268"/>
        <dbReference type="EC" id="3.5.1.62"/>
    </reaction>
</comment>
<evidence type="ECO:0000256" key="5">
    <source>
        <dbReference type="ARBA" id="ARBA00022801"/>
    </source>
</evidence>
<accession>A0A847S7M5</accession>
<keyword evidence="6" id="KW-0862">Zinc</keyword>
<keyword evidence="5" id="KW-0378">Hydrolase</keyword>
<dbReference type="InterPro" id="IPR023696">
    <property type="entry name" value="Ureohydrolase_dom_sf"/>
</dbReference>
<evidence type="ECO:0000256" key="6">
    <source>
        <dbReference type="ARBA" id="ARBA00022833"/>
    </source>
</evidence>
<dbReference type="GO" id="GO:0006595">
    <property type="term" value="P:polyamine metabolic process"/>
    <property type="evidence" value="ECO:0007669"/>
    <property type="project" value="UniProtKB-ARBA"/>
</dbReference>
<dbReference type="SUPFAM" id="SSF52768">
    <property type="entry name" value="Arginase/deacetylase"/>
    <property type="match status" value="1"/>
</dbReference>
<comment type="similarity">
    <text evidence="2">Belongs to the histone deacetylase family.</text>
</comment>
<evidence type="ECO:0000256" key="4">
    <source>
        <dbReference type="ARBA" id="ARBA00022723"/>
    </source>
</evidence>
<evidence type="ECO:0000256" key="1">
    <source>
        <dbReference type="ARBA" id="ARBA00001947"/>
    </source>
</evidence>
<dbReference type="EC" id="3.5.1.62" evidence="9"/>
<dbReference type="GO" id="GO:0046872">
    <property type="term" value="F:metal ion binding"/>
    <property type="evidence" value="ECO:0007669"/>
    <property type="project" value="UniProtKB-KW"/>
</dbReference>
<reference evidence="14 15" key="1">
    <citation type="submission" date="2020-04" db="EMBL/GenBank/DDBJ databases">
        <title>Draft genome of Leeia sp. IMCC25680.</title>
        <authorList>
            <person name="Song J."/>
            <person name="Cho J.-C."/>
        </authorList>
    </citation>
    <scope>NUCLEOTIDE SEQUENCE [LARGE SCALE GENOMIC DNA]</scope>
    <source>
        <strain evidence="14 15">IMCC25680</strain>
    </source>
</reference>
<dbReference type="RefSeq" id="WP_168876438.1">
    <property type="nucleotide sequence ID" value="NZ_JABAIM010000001.1"/>
</dbReference>
<dbReference type="Proteomes" id="UP000587991">
    <property type="component" value="Unassembled WGS sequence"/>
</dbReference>
<evidence type="ECO:0000313" key="15">
    <source>
        <dbReference type="Proteomes" id="UP000587991"/>
    </source>
</evidence>
<organism evidence="14 15">
    <name type="scientific">Leeia aquatica</name>
    <dbReference type="NCBI Taxonomy" id="2725557"/>
    <lineage>
        <taxon>Bacteria</taxon>
        <taxon>Pseudomonadati</taxon>
        <taxon>Pseudomonadota</taxon>
        <taxon>Betaproteobacteria</taxon>
        <taxon>Neisseriales</taxon>
        <taxon>Leeiaceae</taxon>
        <taxon>Leeia</taxon>
    </lineage>
</organism>
<dbReference type="GO" id="GO:0040029">
    <property type="term" value="P:epigenetic regulation of gene expression"/>
    <property type="evidence" value="ECO:0007669"/>
    <property type="project" value="TreeGrafter"/>
</dbReference>
<dbReference type="FunFam" id="3.40.800.20:FF:000032">
    <property type="entry name" value="Acetylpolyamine amidohydrolase 2"/>
    <property type="match status" value="1"/>
</dbReference>
<keyword evidence="15" id="KW-1185">Reference proteome</keyword>
<protein>
    <recommendedName>
        <fullName evidence="9">acetylputrescine deacetylase</fullName>
        <ecNumber evidence="9">3.5.1.62</ecNumber>
    </recommendedName>
    <alternativeName>
        <fullName evidence="11">Acetylcadaverine deacetylase</fullName>
    </alternativeName>
    <alternativeName>
        <fullName evidence="12">Acetylpolyamine deacetylase</fullName>
    </alternativeName>
    <alternativeName>
        <fullName evidence="10">Acetylputrescine deacetylase</fullName>
    </alternativeName>
</protein>
<dbReference type="AlphaFoldDB" id="A0A847S7M5"/>
<evidence type="ECO:0000256" key="3">
    <source>
        <dbReference type="ARBA" id="ARBA00011738"/>
    </source>
</evidence>
<comment type="catalytic activity">
    <reaction evidence="7">
        <text>N-acetylcadaverine + H2O = cadaverine + acetate</text>
        <dbReference type="Rhea" id="RHEA:51892"/>
        <dbReference type="ChEBI" id="CHEBI:15377"/>
        <dbReference type="ChEBI" id="CHEBI:30089"/>
        <dbReference type="ChEBI" id="CHEBI:58384"/>
        <dbReference type="ChEBI" id="CHEBI:134408"/>
    </reaction>
</comment>
<comment type="subunit">
    <text evidence="3">Homodimer.</text>
</comment>
<evidence type="ECO:0000256" key="11">
    <source>
        <dbReference type="ARBA" id="ARBA00079976"/>
    </source>
</evidence>
<evidence type="ECO:0000313" key="14">
    <source>
        <dbReference type="EMBL" id="NLR74855.1"/>
    </source>
</evidence>
<evidence type="ECO:0000256" key="10">
    <source>
        <dbReference type="ARBA" id="ARBA00078062"/>
    </source>
</evidence>
<keyword evidence="4" id="KW-0479">Metal-binding</keyword>
<evidence type="ECO:0000256" key="8">
    <source>
        <dbReference type="ARBA" id="ARBA00052916"/>
    </source>
</evidence>
<evidence type="ECO:0000259" key="13">
    <source>
        <dbReference type="Pfam" id="PF00850"/>
    </source>
</evidence>
<dbReference type="InterPro" id="IPR037138">
    <property type="entry name" value="His_deacetylse_dom_sf"/>
</dbReference>
<dbReference type="CDD" id="cd10001">
    <property type="entry name" value="HDAC_classII_APAH"/>
    <property type="match status" value="1"/>
</dbReference>
<dbReference type="PANTHER" id="PTHR10625">
    <property type="entry name" value="HISTONE DEACETYLASE HDAC1-RELATED"/>
    <property type="match status" value="1"/>
</dbReference>
<gene>
    <name evidence="14" type="ORF">HF682_06760</name>
</gene>
<dbReference type="PANTHER" id="PTHR10625:SF17">
    <property type="entry name" value="HISTONE DEACETYLASE 8"/>
    <property type="match status" value="1"/>
</dbReference>
<evidence type="ECO:0000256" key="2">
    <source>
        <dbReference type="ARBA" id="ARBA00005947"/>
    </source>
</evidence>
<sequence>MLTIYSDSHRLHHGQAELIDGEMRPCFEMPSRADMVLARVQAVGLGEVRPPQAFGLEPVLRVHDAGFVQFLQSAWQRWSAAGRSHDALPLVWPVRRLRTDRIPQDIDGLLGYYAMDAGVPITAGTWEAVWQSAQVAMTGAQLLQQGERAAFALCRPPGHHAARDYMGGYCYLNNAAIAVQMLRDQGAERVAVLDVDYHHGNGTQDIFYRRNDVLVASIHGDPRVEYPYFLGYADEIGAGEGEGYNANFPLPHGTVWAAYQQALQAACERVRQFAPDALVVSLGVDTYQEDPISQFKLSSPDYLRMGEHIGGLGCPTLFVMEGGYAVEEIGINAVNVLQGFESAQA</sequence>
<proteinExistence type="inferred from homology"/>
<dbReference type="GO" id="GO:0047609">
    <property type="term" value="F:acetylputrescine deacetylase activity"/>
    <property type="evidence" value="ECO:0007669"/>
    <property type="project" value="UniProtKB-EC"/>
</dbReference>
<evidence type="ECO:0000256" key="7">
    <source>
        <dbReference type="ARBA" id="ARBA00050417"/>
    </source>
</evidence>
<dbReference type="Gene3D" id="3.40.800.20">
    <property type="entry name" value="Histone deacetylase domain"/>
    <property type="match status" value="1"/>
</dbReference>
<dbReference type="EMBL" id="JABAIM010000001">
    <property type="protein sequence ID" value="NLR74855.1"/>
    <property type="molecule type" value="Genomic_DNA"/>
</dbReference>
<evidence type="ECO:0000256" key="9">
    <source>
        <dbReference type="ARBA" id="ARBA00066796"/>
    </source>
</evidence>
<dbReference type="InterPro" id="IPR023801">
    <property type="entry name" value="His_deacetylse_dom"/>
</dbReference>